<dbReference type="EMBL" id="IACJ01134363">
    <property type="protein sequence ID" value="LAA59377.1"/>
    <property type="molecule type" value="Transcribed_RNA"/>
</dbReference>
<protein>
    <submittedName>
        <fullName evidence="1">Uncharacterized protein</fullName>
    </submittedName>
</protein>
<reference evidence="1" key="1">
    <citation type="submission" date="2017-07" db="EMBL/GenBank/DDBJ databases">
        <authorList>
            <person name="Mikheyev A."/>
            <person name="Grau M."/>
        </authorList>
    </citation>
    <scope>NUCLEOTIDE SEQUENCE</scope>
    <source>
        <tissue evidence="1">Venom_gland</tissue>
    </source>
</reference>
<dbReference type="AlphaFoldDB" id="A0A2D4GHZ5"/>
<sequence>MSDFALHKRYVYSAFNVVLLICKHGWTCAPPRKPEVPLPPPPTPKFSLMGHPGTIESRCSSVKAAGPPEKRLADVASSWPTLGSRSLDKRGPRPTDHVLHPEIPLHKVANSPWPVRCGHIRVPQLAGQGEFATLWRGISGCRTWSVGRGPRLSKLRLPRVGHEEATSARRFSGGPAAFTELHLDSIVPGCPIKENLGVGGGGNGTSGFLGGAQVQPCLHIRSTTLNAE</sequence>
<reference evidence="1" key="2">
    <citation type="submission" date="2017-11" db="EMBL/GenBank/DDBJ databases">
        <title>Coralsnake Venomics: Analyses of Venom Gland Transcriptomes and Proteomes of Six Brazilian Taxa.</title>
        <authorList>
            <person name="Aird S.D."/>
            <person name="Jorge da Silva N."/>
            <person name="Qiu L."/>
            <person name="Villar-Briones A."/>
            <person name="Aparecida-Saddi V."/>
            <person name="Campos-Telles M.P."/>
            <person name="Grau M."/>
            <person name="Mikheyev A.S."/>
        </authorList>
    </citation>
    <scope>NUCLEOTIDE SEQUENCE</scope>
    <source>
        <tissue evidence="1">Venom_gland</tissue>
    </source>
</reference>
<proteinExistence type="predicted"/>
<organism evidence="1">
    <name type="scientific">Micrurus corallinus</name>
    <name type="common">Brazilian coral snake</name>
    <dbReference type="NCBI Taxonomy" id="54390"/>
    <lineage>
        <taxon>Eukaryota</taxon>
        <taxon>Metazoa</taxon>
        <taxon>Chordata</taxon>
        <taxon>Craniata</taxon>
        <taxon>Vertebrata</taxon>
        <taxon>Euteleostomi</taxon>
        <taxon>Lepidosauria</taxon>
        <taxon>Squamata</taxon>
        <taxon>Bifurcata</taxon>
        <taxon>Unidentata</taxon>
        <taxon>Episquamata</taxon>
        <taxon>Toxicofera</taxon>
        <taxon>Serpentes</taxon>
        <taxon>Colubroidea</taxon>
        <taxon>Elapidae</taxon>
        <taxon>Elapinae</taxon>
        <taxon>Micrurus</taxon>
    </lineage>
</organism>
<accession>A0A2D4GHZ5</accession>
<name>A0A2D4GHZ5_MICCO</name>
<evidence type="ECO:0000313" key="1">
    <source>
        <dbReference type="EMBL" id="LAA59377.1"/>
    </source>
</evidence>